<name>A0A852RTF2_9ACTN</name>
<reference evidence="3 4" key="1">
    <citation type="submission" date="2020-07" db="EMBL/GenBank/DDBJ databases">
        <title>Sequencing the genomes of 1000 actinobacteria strains.</title>
        <authorList>
            <person name="Klenk H.-P."/>
        </authorList>
    </citation>
    <scope>NUCLEOTIDE SEQUENCE [LARGE SCALE GENOMIC DNA]</scope>
    <source>
        <strain evidence="3 4">DSM 19082</strain>
    </source>
</reference>
<dbReference type="RefSeq" id="WP_179728368.1">
    <property type="nucleotide sequence ID" value="NZ_BAABEF010000001.1"/>
</dbReference>
<proteinExistence type="predicted"/>
<feature type="transmembrane region" description="Helical" evidence="2">
    <location>
        <begin position="261"/>
        <end position="285"/>
    </location>
</feature>
<feature type="transmembrane region" description="Helical" evidence="2">
    <location>
        <begin position="234"/>
        <end position="254"/>
    </location>
</feature>
<keyword evidence="2" id="KW-0812">Transmembrane</keyword>
<keyword evidence="4" id="KW-1185">Reference proteome</keyword>
<dbReference type="EMBL" id="JACCBF010000001">
    <property type="protein sequence ID" value="NYD32150.1"/>
    <property type="molecule type" value="Genomic_DNA"/>
</dbReference>
<dbReference type="Proteomes" id="UP000582231">
    <property type="component" value="Unassembled WGS sequence"/>
</dbReference>
<feature type="transmembrane region" description="Helical" evidence="2">
    <location>
        <begin position="87"/>
        <end position="108"/>
    </location>
</feature>
<feature type="transmembrane region" description="Helical" evidence="2">
    <location>
        <begin position="152"/>
        <end position="172"/>
    </location>
</feature>
<accession>A0A852RTF2</accession>
<feature type="transmembrane region" description="Helical" evidence="2">
    <location>
        <begin position="201"/>
        <end position="219"/>
    </location>
</feature>
<keyword evidence="2" id="KW-0472">Membrane</keyword>
<feature type="transmembrane region" description="Helical" evidence="2">
    <location>
        <begin position="120"/>
        <end position="140"/>
    </location>
</feature>
<evidence type="ECO:0000256" key="1">
    <source>
        <dbReference type="SAM" id="MobiDB-lite"/>
    </source>
</evidence>
<feature type="transmembrane region" description="Helical" evidence="2">
    <location>
        <begin position="374"/>
        <end position="394"/>
    </location>
</feature>
<dbReference type="AlphaFoldDB" id="A0A852RTF2"/>
<feature type="transmembrane region" description="Helical" evidence="2">
    <location>
        <begin position="322"/>
        <end position="339"/>
    </location>
</feature>
<feature type="transmembrane region" description="Helical" evidence="2">
    <location>
        <begin position="178"/>
        <end position="196"/>
    </location>
</feature>
<evidence type="ECO:0000313" key="3">
    <source>
        <dbReference type="EMBL" id="NYD32150.1"/>
    </source>
</evidence>
<feature type="region of interest" description="Disordered" evidence="1">
    <location>
        <begin position="1"/>
        <end position="80"/>
    </location>
</feature>
<comment type="caution">
    <text evidence="3">The sequence shown here is derived from an EMBL/GenBank/DDBJ whole genome shotgun (WGS) entry which is preliminary data.</text>
</comment>
<evidence type="ECO:0000256" key="2">
    <source>
        <dbReference type="SAM" id="Phobius"/>
    </source>
</evidence>
<keyword evidence="2" id="KW-1133">Transmembrane helix</keyword>
<sequence>MTDDAPANGTPEQPGDGPPPPPASMAPDTVIRPPASAIVADPDDADGPVTDDRGVGQQPPPPPFGAGLPGPVGPGDPTRAARAGTTAALVALGAGLLGAAVLIAGFRSRSGDDGLDWSNYGVGLGATAVLLVIAVLGALAGRRTGGRAREEVVTWPGTVGIVATGLMIGIGIDRDDHWVGYLIGGVMTVLAVIGYLAARRAAFVVVAVLGLAIVYALLFDDLLADSIGSDHPQVTGAALVVVFVVAVTVVGWALPSRAVSGVVVGAVGLVGILGILGSFAVMRFLGGIFGGMGAMLGGGVDGGRDGFASTTSVSSGFDASDVWWVVALGGVLAVLWALAATAANHAGFSVLAIAMPALGVPLASIALAAEHPTWWAATTAVAGGVLLLGGALLARLRGRRQERSVGPTR</sequence>
<organism evidence="3 4">
    <name type="scientific">Nocardioides kongjuensis</name>
    <dbReference type="NCBI Taxonomy" id="349522"/>
    <lineage>
        <taxon>Bacteria</taxon>
        <taxon>Bacillati</taxon>
        <taxon>Actinomycetota</taxon>
        <taxon>Actinomycetes</taxon>
        <taxon>Propionibacteriales</taxon>
        <taxon>Nocardioidaceae</taxon>
        <taxon>Nocardioides</taxon>
    </lineage>
</organism>
<protein>
    <submittedName>
        <fullName evidence="3">Uncharacterized protein</fullName>
    </submittedName>
</protein>
<evidence type="ECO:0000313" key="4">
    <source>
        <dbReference type="Proteomes" id="UP000582231"/>
    </source>
</evidence>
<gene>
    <name evidence="3" type="ORF">BJ958_003696</name>
</gene>
<feature type="transmembrane region" description="Helical" evidence="2">
    <location>
        <begin position="346"/>
        <end position="368"/>
    </location>
</feature>